<dbReference type="InterPro" id="IPR003593">
    <property type="entry name" value="AAA+_ATPase"/>
</dbReference>
<evidence type="ECO:0000313" key="7">
    <source>
        <dbReference type="EMBL" id="MBI3015485.1"/>
    </source>
</evidence>
<protein>
    <submittedName>
        <fullName evidence="7">ABC transporter ATP-binding protein</fullName>
    </submittedName>
</protein>
<dbReference type="InterPro" id="IPR003439">
    <property type="entry name" value="ABC_transporter-like_ATP-bd"/>
</dbReference>
<feature type="domain" description="ABC transporter" evidence="6">
    <location>
        <begin position="2"/>
        <end position="234"/>
    </location>
</feature>
<dbReference type="SMART" id="SM00382">
    <property type="entry name" value="AAA"/>
    <property type="match status" value="1"/>
</dbReference>
<dbReference type="InterPro" id="IPR027417">
    <property type="entry name" value="P-loop_NTPase"/>
</dbReference>
<keyword evidence="2" id="KW-0813">Transport</keyword>
<dbReference type="CDD" id="cd03224">
    <property type="entry name" value="ABC_TM1139_LivF_branched"/>
    <property type="match status" value="1"/>
</dbReference>
<organism evidence="7 8">
    <name type="scientific">Tectimicrobiota bacterium</name>
    <dbReference type="NCBI Taxonomy" id="2528274"/>
    <lineage>
        <taxon>Bacteria</taxon>
        <taxon>Pseudomonadati</taxon>
        <taxon>Nitrospinota/Tectimicrobiota group</taxon>
        <taxon>Candidatus Tectimicrobiota</taxon>
    </lineage>
</organism>
<dbReference type="PANTHER" id="PTHR43820">
    <property type="entry name" value="HIGH-AFFINITY BRANCHED-CHAIN AMINO ACID TRANSPORT ATP-BINDING PROTEIN LIVF"/>
    <property type="match status" value="1"/>
</dbReference>
<dbReference type="GO" id="GO:0015807">
    <property type="term" value="P:L-amino acid transport"/>
    <property type="evidence" value="ECO:0007669"/>
    <property type="project" value="TreeGrafter"/>
</dbReference>
<dbReference type="Gene3D" id="3.40.50.300">
    <property type="entry name" value="P-loop containing nucleotide triphosphate hydrolases"/>
    <property type="match status" value="1"/>
</dbReference>
<dbReference type="PROSITE" id="PS00211">
    <property type="entry name" value="ABC_TRANSPORTER_1"/>
    <property type="match status" value="1"/>
</dbReference>
<keyword evidence="5" id="KW-0029">Amino-acid transport</keyword>
<evidence type="ECO:0000256" key="4">
    <source>
        <dbReference type="ARBA" id="ARBA00022840"/>
    </source>
</evidence>
<comment type="caution">
    <text evidence="7">The sequence shown here is derived from an EMBL/GenBank/DDBJ whole genome shotgun (WGS) entry which is preliminary data.</text>
</comment>
<proteinExistence type="inferred from homology"/>
<dbReference type="GO" id="GO:0015658">
    <property type="term" value="F:branched-chain amino acid transmembrane transporter activity"/>
    <property type="evidence" value="ECO:0007669"/>
    <property type="project" value="InterPro"/>
</dbReference>
<dbReference type="EMBL" id="JACPSX010000202">
    <property type="protein sequence ID" value="MBI3015485.1"/>
    <property type="molecule type" value="Genomic_DNA"/>
</dbReference>
<dbReference type="GO" id="GO:0005524">
    <property type="term" value="F:ATP binding"/>
    <property type="evidence" value="ECO:0007669"/>
    <property type="project" value="UniProtKB-KW"/>
</dbReference>
<comment type="similarity">
    <text evidence="1">Belongs to the ABC transporter superfamily.</text>
</comment>
<name>A0A932GR65_UNCTE</name>
<dbReference type="Pfam" id="PF00005">
    <property type="entry name" value="ABC_tran"/>
    <property type="match status" value="1"/>
</dbReference>
<evidence type="ECO:0000256" key="1">
    <source>
        <dbReference type="ARBA" id="ARBA00005417"/>
    </source>
</evidence>
<evidence type="ECO:0000256" key="3">
    <source>
        <dbReference type="ARBA" id="ARBA00022741"/>
    </source>
</evidence>
<dbReference type="PIRSF" id="PIRSF039137">
    <property type="entry name" value="ABC_branched_ATPase"/>
    <property type="match status" value="1"/>
</dbReference>
<sequence>MLKIGGIDVYYGDVQALWNVSLQVNKGEIVTLVGANGAGKTTTVKTISGLLKAARGSIEFEGERIDDKPAHEMASRGIAHVPEGRRLFPLMTVKENLEMGAMISEAKKHRGETLEQVYKILPRLKEREVQMAETLSGGEQQMLAIGRGIMARPRLLLLDEPSLGLAPILVQQIFDTIRHIHEEGVTLLLIEQNVRRALSIADRAYVLENGRIVLNGTGQELLESDHVKRAYLGL</sequence>
<evidence type="ECO:0000256" key="2">
    <source>
        <dbReference type="ARBA" id="ARBA00022448"/>
    </source>
</evidence>
<dbReference type="PANTHER" id="PTHR43820:SF4">
    <property type="entry name" value="HIGH-AFFINITY BRANCHED-CHAIN AMINO ACID TRANSPORT ATP-BINDING PROTEIN LIVF"/>
    <property type="match status" value="1"/>
</dbReference>
<gene>
    <name evidence="7" type="ORF">HYY65_10580</name>
</gene>
<dbReference type="SUPFAM" id="SSF52540">
    <property type="entry name" value="P-loop containing nucleoside triphosphate hydrolases"/>
    <property type="match status" value="1"/>
</dbReference>
<evidence type="ECO:0000256" key="5">
    <source>
        <dbReference type="ARBA" id="ARBA00022970"/>
    </source>
</evidence>
<keyword evidence="4 7" id="KW-0067">ATP-binding</keyword>
<dbReference type="GO" id="GO:0016887">
    <property type="term" value="F:ATP hydrolysis activity"/>
    <property type="evidence" value="ECO:0007669"/>
    <property type="project" value="InterPro"/>
</dbReference>
<evidence type="ECO:0000259" key="6">
    <source>
        <dbReference type="PROSITE" id="PS50893"/>
    </source>
</evidence>
<reference evidence="7" key="1">
    <citation type="submission" date="2020-07" db="EMBL/GenBank/DDBJ databases">
        <title>Huge and variable diversity of episymbiotic CPR bacteria and DPANN archaea in groundwater ecosystems.</title>
        <authorList>
            <person name="He C.Y."/>
            <person name="Keren R."/>
            <person name="Whittaker M."/>
            <person name="Farag I.F."/>
            <person name="Doudna J."/>
            <person name="Cate J.H.D."/>
            <person name="Banfield J.F."/>
        </authorList>
    </citation>
    <scope>NUCLEOTIDE SEQUENCE</scope>
    <source>
        <strain evidence="7">NC_groundwater_717_Ag_S-0.2um_59_8</strain>
    </source>
</reference>
<dbReference type="AlphaFoldDB" id="A0A932GR65"/>
<accession>A0A932GR65</accession>
<dbReference type="InterPro" id="IPR030660">
    <property type="entry name" value="ABC_branched_ATPase_LivF/BraG"/>
</dbReference>
<keyword evidence="3" id="KW-0547">Nucleotide-binding</keyword>
<dbReference type="PROSITE" id="PS50893">
    <property type="entry name" value="ABC_TRANSPORTER_2"/>
    <property type="match status" value="1"/>
</dbReference>
<evidence type="ECO:0000313" key="8">
    <source>
        <dbReference type="Proteomes" id="UP000741360"/>
    </source>
</evidence>
<dbReference type="InterPro" id="IPR017871">
    <property type="entry name" value="ABC_transporter-like_CS"/>
</dbReference>
<dbReference type="InterPro" id="IPR052156">
    <property type="entry name" value="BCAA_Transport_ATP-bd_LivF"/>
</dbReference>
<dbReference type="Proteomes" id="UP000741360">
    <property type="component" value="Unassembled WGS sequence"/>
</dbReference>